<evidence type="ECO:0000256" key="1">
    <source>
        <dbReference type="SAM" id="MobiDB-lite"/>
    </source>
</evidence>
<reference evidence="2 3" key="1">
    <citation type="journal article" date="2019" name="Commun. Biol.">
        <title>The bagworm genome reveals a unique fibroin gene that provides high tensile strength.</title>
        <authorList>
            <person name="Kono N."/>
            <person name="Nakamura H."/>
            <person name="Ohtoshi R."/>
            <person name="Tomita M."/>
            <person name="Numata K."/>
            <person name="Arakawa K."/>
        </authorList>
    </citation>
    <scope>NUCLEOTIDE SEQUENCE [LARGE SCALE GENOMIC DNA]</scope>
</reference>
<protein>
    <submittedName>
        <fullName evidence="2">Uncharacterized protein</fullName>
    </submittedName>
</protein>
<name>A0A4C1TAX0_EUMVA</name>
<comment type="caution">
    <text evidence="2">The sequence shown here is derived from an EMBL/GenBank/DDBJ whole genome shotgun (WGS) entry which is preliminary data.</text>
</comment>
<dbReference type="AlphaFoldDB" id="A0A4C1TAX0"/>
<sequence>MAAPARPPAPAPSPSRVPELFLFVLNIGNADVKRSSGFEGTFRRSDNWPRPMRAGRLRAARRPPRLRGAAGLDPHRRGRTVRSLADGGVEPAEGCPGAAPDRDGASDVASTSIRIRMDTKLSQQ</sequence>
<feature type="compositionally biased region" description="Basic and acidic residues" evidence="1">
    <location>
        <begin position="115"/>
        <end position="124"/>
    </location>
</feature>
<feature type="region of interest" description="Disordered" evidence="1">
    <location>
        <begin position="36"/>
        <end position="124"/>
    </location>
</feature>
<dbReference type="Proteomes" id="UP000299102">
    <property type="component" value="Unassembled WGS sequence"/>
</dbReference>
<accession>A0A4C1TAX0</accession>
<feature type="compositionally biased region" description="Basic and acidic residues" evidence="1">
    <location>
        <begin position="36"/>
        <end position="47"/>
    </location>
</feature>
<gene>
    <name evidence="2" type="ORF">EVAR_77777_1</name>
</gene>
<evidence type="ECO:0000313" key="3">
    <source>
        <dbReference type="Proteomes" id="UP000299102"/>
    </source>
</evidence>
<organism evidence="2 3">
    <name type="scientific">Eumeta variegata</name>
    <name type="common">Bagworm moth</name>
    <name type="synonym">Eumeta japonica</name>
    <dbReference type="NCBI Taxonomy" id="151549"/>
    <lineage>
        <taxon>Eukaryota</taxon>
        <taxon>Metazoa</taxon>
        <taxon>Ecdysozoa</taxon>
        <taxon>Arthropoda</taxon>
        <taxon>Hexapoda</taxon>
        <taxon>Insecta</taxon>
        <taxon>Pterygota</taxon>
        <taxon>Neoptera</taxon>
        <taxon>Endopterygota</taxon>
        <taxon>Lepidoptera</taxon>
        <taxon>Glossata</taxon>
        <taxon>Ditrysia</taxon>
        <taxon>Tineoidea</taxon>
        <taxon>Psychidae</taxon>
        <taxon>Oiketicinae</taxon>
        <taxon>Eumeta</taxon>
    </lineage>
</organism>
<feature type="compositionally biased region" description="Basic residues" evidence="1">
    <location>
        <begin position="53"/>
        <end position="65"/>
    </location>
</feature>
<evidence type="ECO:0000313" key="2">
    <source>
        <dbReference type="EMBL" id="GBP11653.1"/>
    </source>
</evidence>
<dbReference type="EMBL" id="BGZK01000047">
    <property type="protein sequence ID" value="GBP11653.1"/>
    <property type="molecule type" value="Genomic_DNA"/>
</dbReference>
<proteinExistence type="predicted"/>
<keyword evidence="3" id="KW-1185">Reference proteome</keyword>